<sequence length="349" mass="39442">MQYACAVPTGHKCRLSWWLAINKHALFELLASCTLVCQPRVQNPVEYQTCFESLQNRIRIGLPTPVMLVIGLTGSIATGKSTVSNLLRTRYNVPVIDADVIAREVVEPGTTGLKKIVDEFGLDVLLDEPLGDMSTSTSKPPKSYKTHPLNRKALGAIIFPDPAKRAKLNKIVHPAVRWKMFTEVVKYWMRGERWCVLDVPLLIEGGVWRFVAEVALVSCPKEIQLSRLMSRDSSSAEEASSRLNAQMDIDAKVPYADTVIDNSGTREELEQRVEEWVRKVELRVGGKRLDTIDVGMSWKESLRWCYGWSWWLLCWIVPPVGFCKAAWVLAAKALRCWLYPPASRVKKTD</sequence>
<dbReference type="PROSITE" id="PS51219">
    <property type="entry name" value="DPCK"/>
    <property type="match status" value="1"/>
</dbReference>
<dbReference type="EC" id="2.7.1.24" evidence="4"/>
<dbReference type="CDD" id="cd02022">
    <property type="entry name" value="DPCK"/>
    <property type="match status" value="1"/>
</dbReference>
<dbReference type="SUPFAM" id="SSF52540">
    <property type="entry name" value="P-loop containing nucleoside triphosphate hydrolases"/>
    <property type="match status" value="1"/>
</dbReference>
<keyword evidence="2" id="KW-0067">ATP-binding</keyword>
<keyword evidence="4" id="KW-0418">Kinase</keyword>
<dbReference type="Gene3D" id="3.40.50.300">
    <property type="entry name" value="P-loop containing nucleotide triphosphate hydrolases"/>
    <property type="match status" value="1"/>
</dbReference>
<dbReference type="PANTHER" id="PTHR10695">
    <property type="entry name" value="DEPHOSPHO-COA KINASE-RELATED"/>
    <property type="match status" value="1"/>
</dbReference>
<dbReference type="GO" id="GO:0004140">
    <property type="term" value="F:dephospho-CoA kinase activity"/>
    <property type="evidence" value="ECO:0007669"/>
    <property type="project" value="UniProtKB-EC"/>
</dbReference>
<keyword evidence="4" id="KW-0808">Transferase</keyword>
<evidence type="ECO:0000313" key="5">
    <source>
        <dbReference type="Proteomes" id="UP001498398"/>
    </source>
</evidence>
<dbReference type="InterPro" id="IPR001977">
    <property type="entry name" value="Depp_CoAkinase"/>
</dbReference>
<dbReference type="PANTHER" id="PTHR10695:SF46">
    <property type="entry name" value="BIFUNCTIONAL COENZYME A SYNTHASE-RELATED"/>
    <property type="match status" value="1"/>
</dbReference>
<feature type="chain" id="PRO_5046341503" evidence="3">
    <location>
        <begin position="34"/>
        <end position="349"/>
    </location>
</feature>
<evidence type="ECO:0000313" key="4">
    <source>
        <dbReference type="EMBL" id="KAK7469174.1"/>
    </source>
</evidence>
<protein>
    <submittedName>
        <fullName evidence="4">Dephospho-CoA kinase cab5</fullName>
        <ecNumber evidence="4">2.7.1.24</ecNumber>
    </submittedName>
</protein>
<comment type="caution">
    <text evidence="4">The sequence shown here is derived from an EMBL/GenBank/DDBJ whole genome shotgun (WGS) entry which is preliminary data.</text>
</comment>
<feature type="signal peptide" evidence="3">
    <location>
        <begin position="1"/>
        <end position="33"/>
    </location>
</feature>
<name>A0ABR1K3L4_9AGAR</name>
<proteinExistence type="inferred from homology"/>
<keyword evidence="5" id="KW-1185">Reference proteome</keyword>
<dbReference type="Proteomes" id="UP001498398">
    <property type="component" value="Unassembled WGS sequence"/>
</dbReference>
<dbReference type="EMBL" id="JBANRG010000003">
    <property type="protein sequence ID" value="KAK7469174.1"/>
    <property type="molecule type" value="Genomic_DNA"/>
</dbReference>
<organism evidence="4 5">
    <name type="scientific">Marasmiellus scandens</name>
    <dbReference type="NCBI Taxonomy" id="2682957"/>
    <lineage>
        <taxon>Eukaryota</taxon>
        <taxon>Fungi</taxon>
        <taxon>Dikarya</taxon>
        <taxon>Basidiomycota</taxon>
        <taxon>Agaricomycotina</taxon>
        <taxon>Agaricomycetes</taxon>
        <taxon>Agaricomycetidae</taxon>
        <taxon>Agaricales</taxon>
        <taxon>Marasmiineae</taxon>
        <taxon>Omphalotaceae</taxon>
        <taxon>Marasmiellus</taxon>
    </lineage>
</organism>
<gene>
    <name evidence="4" type="primary">CAB5</name>
    <name evidence="4" type="ORF">VKT23_003665</name>
</gene>
<reference evidence="4 5" key="1">
    <citation type="submission" date="2024-01" db="EMBL/GenBank/DDBJ databases">
        <title>A draft genome for the cacao thread blight pathogen Marasmiellus scandens.</title>
        <authorList>
            <person name="Baruah I.K."/>
            <person name="Leung J."/>
            <person name="Bukari Y."/>
            <person name="Amoako-Attah I."/>
            <person name="Meinhardt L.W."/>
            <person name="Bailey B.A."/>
            <person name="Cohen S.P."/>
        </authorList>
    </citation>
    <scope>NUCLEOTIDE SEQUENCE [LARGE SCALE GENOMIC DNA]</scope>
    <source>
        <strain evidence="4 5">GH-19</strain>
    </source>
</reference>
<keyword evidence="3" id="KW-0732">Signal</keyword>
<accession>A0ABR1K3L4</accession>
<dbReference type="HAMAP" id="MF_00376">
    <property type="entry name" value="Dephospho_CoA_kinase"/>
    <property type="match status" value="1"/>
</dbReference>
<dbReference type="NCBIfam" id="TIGR00152">
    <property type="entry name" value="dephospho-CoA kinase"/>
    <property type="match status" value="2"/>
</dbReference>
<evidence type="ECO:0000256" key="1">
    <source>
        <dbReference type="ARBA" id="ARBA00022741"/>
    </source>
</evidence>
<dbReference type="InterPro" id="IPR027417">
    <property type="entry name" value="P-loop_NTPase"/>
</dbReference>
<evidence type="ECO:0000256" key="3">
    <source>
        <dbReference type="SAM" id="SignalP"/>
    </source>
</evidence>
<keyword evidence="1" id="KW-0547">Nucleotide-binding</keyword>
<evidence type="ECO:0000256" key="2">
    <source>
        <dbReference type="ARBA" id="ARBA00022840"/>
    </source>
</evidence>
<dbReference type="Pfam" id="PF01121">
    <property type="entry name" value="CoaE"/>
    <property type="match status" value="2"/>
</dbReference>